<feature type="domain" description="Methyltransferase" evidence="2">
    <location>
        <begin position="350"/>
        <end position="425"/>
    </location>
</feature>
<keyword evidence="4" id="KW-1185">Reference proteome</keyword>
<dbReference type="Pfam" id="PF13679">
    <property type="entry name" value="Methyltransf_32"/>
    <property type="match status" value="1"/>
</dbReference>
<reference evidence="3" key="1">
    <citation type="submission" date="2022-11" db="EMBL/GenBank/DDBJ databases">
        <title>Centuries of genome instability and evolution in soft-shell clam transmissible cancer (bioRxiv).</title>
        <authorList>
            <person name="Hart S.F.M."/>
            <person name="Yonemitsu M.A."/>
            <person name="Giersch R.M."/>
            <person name="Beal B.F."/>
            <person name="Arriagada G."/>
            <person name="Davis B.W."/>
            <person name="Ostrander E.A."/>
            <person name="Goff S.P."/>
            <person name="Metzger M.J."/>
        </authorList>
    </citation>
    <scope>NUCLEOTIDE SEQUENCE</scope>
    <source>
        <strain evidence="3">MELC-2E11</strain>
        <tissue evidence="3">Siphon/mantle</tissue>
    </source>
</reference>
<dbReference type="Proteomes" id="UP001164746">
    <property type="component" value="Chromosome 15"/>
</dbReference>
<name>A0ABY7G243_MYAAR</name>
<organism evidence="3 4">
    <name type="scientific">Mya arenaria</name>
    <name type="common">Soft-shell clam</name>
    <dbReference type="NCBI Taxonomy" id="6604"/>
    <lineage>
        <taxon>Eukaryota</taxon>
        <taxon>Metazoa</taxon>
        <taxon>Spiralia</taxon>
        <taxon>Lophotrochozoa</taxon>
        <taxon>Mollusca</taxon>
        <taxon>Bivalvia</taxon>
        <taxon>Autobranchia</taxon>
        <taxon>Heteroconchia</taxon>
        <taxon>Euheterodonta</taxon>
        <taxon>Imparidentia</taxon>
        <taxon>Neoheterodontei</taxon>
        <taxon>Myida</taxon>
        <taxon>Myoidea</taxon>
        <taxon>Myidae</taxon>
        <taxon>Mya</taxon>
    </lineage>
</organism>
<proteinExistence type="predicted"/>
<protein>
    <recommendedName>
        <fullName evidence="2">Methyltransferase domain-containing protein</fullName>
    </recommendedName>
</protein>
<dbReference type="PANTHER" id="PTHR12496">
    <property type="entry name" value="CGI-41 METHYLTRANSFERASE"/>
    <property type="match status" value="1"/>
</dbReference>
<accession>A0ABY7G243</accession>
<evidence type="ECO:0000313" key="3">
    <source>
        <dbReference type="EMBL" id="WAR27584.1"/>
    </source>
</evidence>
<dbReference type="InterPro" id="IPR025714">
    <property type="entry name" value="Methyltranfer_dom"/>
</dbReference>
<evidence type="ECO:0000256" key="1">
    <source>
        <dbReference type="SAM" id="MobiDB-lite"/>
    </source>
</evidence>
<dbReference type="PANTHER" id="PTHR12496:SF0">
    <property type="entry name" value="METHYLTRANSFERASE DOMAIN-CONTAINING PROTEIN"/>
    <property type="match status" value="1"/>
</dbReference>
<feature type="compositionally biased region" description="Polar residues" evidence="1">
    <location>
        <begin position="322"/>
        <end position="338"/>
    </location>
</feature>
<dbReference type="InterPro" id="IPR052220">
    <property type="entry name" value="METTL25"/>
</dbReference>
<feature type="region of interest" description="Disordered" evidence="1">
    <location>
        <begin position="308"/>
        <end position="338"/>
    </location>
</feature>
<sequence length="540" mass="60986">MADSSQKGSSDCPERDANFNDVLIFLAKHQWLFDFKLTHIFVDKIWEHIPDEWLELFQTLPVEDLAGIPDGIIQEGWPVSLKEFATTCLQFSLKREQTTDFPQCLDQRKTKQFQTKPIESENVIEKVQLGSKMCKRKATCRPLDPGDIPKEIKNGMAPKKLHEVCHMTSLVATLTQKTGNDVIVDVGSGLSKHCHSTGADKRTAKLDECPYLSNVTCELTPDEQSKAEFSDLFHEWYSKIREFKCVCSKSSYTKLKESDNCCRKECSNIPELCDSSPYSSGNDKNCSNCCNKLSSKHCDLLPDSSGTASEEVGKKNPEDLLVSSSDINGATQKSTKSAENCENNEHFFVDIQKDSPYCTMHNNHSCPGNCHHGNSCHGNNSDEAQVCMIGLHCCGDLTPTMLEHFVNTDWITSLVCVSCCYHRMEYADELELHRKFPLSSGLKKSLGNIQSVYPRFRLSPFATRLAAQETRARWRDQTPTDHKTHTLHVAYRTILEICFNTGPFYLKKTARKLAHKADFSSFETYIKAVATHIEIQGQYL</sequence>
<gene>
    <name evidence="3" type="ORF">MAR_013288</name>
</gene>
<evidence type="ECO:0000259" key="2">
    <source>
        <dbReference type="Pfam" id="PF13679"/>
    </source>
</evidence>
<dbReference type="EMBL" id="CP111026">
    <property type="protein sequence ID" value="WAR27584.1"/>
    <property type="molecule type" value="Genomic_DNA"/>
</dbReference>
<evidence type="ECO:0000313" key="4">
    <source>
        <dbReference type="Proteomes" id="UP001164746"/>
    </source>
</evidence>